<evidence type="ECO:0000256" key="1">
    <source>
        <dbReference type="SAM" id="MobiDB-lite"/>
    </source>
</evidence>
<feature type="compositionally biased region" description="Basic and acidic residues" evidence="1">
    <location>
        <begin position="755"/>
        <end position="774"/>
    </location>
</feature>
<sequence length="774" mass="89948">GIQNIDKTRIQYFTLYQKKTIRSHERRFYVECNVHSTQLMEKYSFLLKSVDPDRNKEGFERINEDGRECSWHVNDESSQIVDEIAAVWNGMTEFARCANVGSYADEEDDDGGMDHKLYDQLVEYFKSGEIPYENYSSRGYAERCWLARCKEYSLSDDRKTLKKGTAIVLKNGEVKNVLTDFHRKSGHASIEKIRAMIPMKLCCVSIHVKYMDILAQCGCKGSMNSDHRGRCVVSLIYFDGLARQISTKFEGIQQSHIEEYEQSLDRHQFKATMFSLGEEEYAAELRKSRSGGSKYRIASDGRTLLTFSGAIVLKEKEAMDVCMRIHELCGHPNGVQMRKLLQRFVFVRRVQSLCETITKKCNFCRCKNKTGNVLSTSPIDCQHVKLEIKVNYDSDAAERRFEIIPHGVDSKIVDDYVKNSICTLKKHGKWKEPMISREAIFARSILRVVDLLRTNRNEKIENVQEYDPIQEQTSIDETIAECDGESETSSVVESCDDGELSGEEEEEKIEDEEGESDEEDEEVAEMRRELAEKEMQAEAMEKEASRLADASGRMRSFIRQWELSNYLREQIRLEENPGIKAEENQDCEDDERIEDEEEEQTGVEETHESDKENTAANEAVQGTFNEEQSKCDKKKRAKKRNKKKKRGDRPPFDLPPYRPNYEENEQAQPNTVNTVQMERVEEERKETRAVPPFVSLLRESQPARKRGRLAQLRREKEELERNTKKEDEKREAVPPFVSLLRESQPARKRGRLAQLRREKEELEINTKKEDEKRE</sequence>
<feature type="compositionally biased region" description="Polar residues" evidence="1">
    <location>
        <begin position="666"/>
        <end position="676"/>
    </location>
</feature>
<reference evidence="2" key="1">
    <citation type="submission" date="2023-10" db="EMBL/GenBank/DDBJ databases">
        <title>Genome assembly of Pristionchus species.</title>
        <authorList>
            <person name="Yoshida K."/>
            <person name="Sommer R.J."/>
        </authorList>
    </citation>
    <scope>NUCLEOTIDE SEQUENCE</scope>
    <source>
        <strain evidence="2">RS5133</strain>
    </source>
</reference>
<dbReference type="AlphaFoldDB" id="A0AAV5WA90"/>
<organism evidence="2 3">
    <name type="scientific">Pristionchus fissidentatus</name>
    <dbReference type="NCBI Taxonomy" id="1538716"/>
    <lineage>
        <taxon>Eukaryota</taxon>
        <taxon>Metazoa</taxon>
        <taxon>Ecdysozoa</taxon>
        <taxon>Nematoda</taxon>
        <taxon>Chromadorea</taxon>
        <taxon>Rhabditida</taxon>
        <taxon>Rhabditina</taxon>
        <taxon>Diplogasteromorpha</taxon>
        <taxon>Diplogasteroidea</taxon>
        <taxon>Neodiplogasteridae</taxon>
        <taxon>Pristionchus</taxon>
    </lineage>
</organism>
<feature type="region of interest" description="Disordered" evidence="1">
    <location>
        <begin position="573"/>
        <end position="774"/>
    </location>
</feature>
<evidence type="ECO:0000313" key="2">
    <source>
        <dbReference type="EMBL" id="GMT28909.1"/>
    </source>
</evidence>
<feature type="compositionally biased region" description="Polar residues" evidence="1">
    <location>
        <begin position="614"/>
        <end position="626"/>
    </location>
</feature>
<feature type="region of interest" description="Disordered" evidence="1">
    <location>
        <begin position="481"/>
        <end position="553"/>
    </location>
</feature>
<dbReference type="Proteomes" id="UP001432322">
    <property type="component" value="Unassembled WGS sequence"/>
</dbReference>
<feature type="compositionally biased region" description="Basic and acidic residues" evidence="1">
    <location>
        <begin position="573"/>
        <end position="583"/>
    </location>
</feature>
<dbReference type="EMBL" id="BTSY01000005">
    <property type="protein sequence ID" value="GMT28909.1"/>
    <property type="molecule type" value="Genomic_DNA"/>
</dbReference>
<feature type="compositionally biased region" description="Basic and acidic residues" evidence="1">
    <location>
        <begin position="712"/>
        <end position="732"/>
    </location>
</feature>
<name>A0AAV5WA90_9BILA</name>
<protein>
    <recommendedName>
        <fullName evidence="4">Integrase zinc-binding domain-containing protein</fullName>
    </recommendedName>
</protein>
<dbReference type="Gene3D" id="1.10.340.70">
    <property type="match status" value="1"/>
</dbReference>
<feature type="compositionally biased region" description="Basic residues" evidence="1">
    <location>
        <begin position="632"/>
        <end position="647"/>
    </location>
</feature>
<feature type="non-terminal residue" evidence="2">
    <location>
        <position position="774"/>
    </location>
</feature>
<feature type="compositionally biased region" description="Acidic residues" evidence="1">
    <location>
        <begin position="584"/>
        <end position="602"/>
    </location>
</feature>
<feature type="non-terminal residue" evidence="2">
    <location>
        <position position="1"/>
    </location>
</feature>
<comment type="caution">
    <text evidence="2">The sequence shown here is derived from an EMBL/GenBank/DDBJ whole genome shotgun (WGS) entry which is preliminary data.</text>
</comment>
<feature type="compositionally biased region" description="Basic and acidic residues" evidence="1">
    <location>
        <begin position="678"/>
        <end position="688"/>
    </location>
</feature>
<feature type="compositionally biased region" description="Basic and acidic residues" evidence="1">
    <location>
        <begin position="604"/>
        <end position="613"/>
    </location>
</feature>
<gene>
    <name evidence="2" type="ORF">PFISCL1PPCAC_20206</name>
</gene>
<feature type="compositionally biased region" description="Acidic residues" evidence="1">
    <location>
        <begin position="494"/>
        <end position="523"/>
    </location>
</feature>
<evidence type="ECO:0008006" key="4">
    <source>
        <dbReference type="Google" id="ProtNLM"/>
    </source>
</evidence>
<accession>A0AAV5WA90</accession>
<feature type="compositionally biased region" description="Basic and acidic residues" evidence="1">
    <location>
        <begin position="524"/>
        <end position="546"/>
    </location>
</feature>
<proteinExistence type="predicted"/>
<keyword evidence="3" id="KW-1185">Reference proteome</keyword>
<evidence type="ECO:0000313" key="3">
    <source>
        <dbReference type="Proteomes" id="UP001432322"/>
    </source>
</evidence>